<dbReference type="InterPro" id="IPR027417">
    <property type="entry name" value="P-loop_NTPase"/>
</dbReference>
<dbReference type="FunFam" id="3.40.50.300:FF:001091">
    <property type="entry name" value="Probable disease resistance protein At1g61300"/>
    <property type="match status" value="1"/>
</dbReference>
<dbReference type="eggNOG" id="KOG0017">
    <property type="taxonomic scope" value="Eukaryota"/>
</dbReference>
<keyword evidence="1" id="KW-0611">Plant defense</keyword>
<evidence type="ECO:0000256" key="1">
    <source>
        <dbReference type="ARBA" id="ARBA00022821"/>
    </source>
</evidence>
<dbReference type="PRINTS" id="PR00364">
    <property type="entry name" value="DISEASERSIST"/>
</dbReference>
<dbReference type="Gramene" id="EOY20676">
    <property type="protein sequence ID" value="EOY20676"/>
    <property type="gene ID" value="TCM_012034"/>
</dbReference>
<protein>
    <submittedName>
        <fullName evidence="3">NB-ARC domain-containing disease resistance protein</fullName>
    </submittedName>
</protein>
<dbReference type="PANTHER" id="PTHR36766:SF51">
    <property type="entry name" value="DISEASE RESISTANCE RPP13-LIKE PROTEIN 1"/>
    <property type="match status" value="1"/>
</dbReference>
<evidence type="ECO:0000313" key="4">
    <source>
        <dbReference type="Proteomes" id="UP000026915"/>
    </source>
</evidence>
<evidence type="ECO:0000313" key="3">
    <source>
        <dbReference type="EMBL" id="EOY20676.1"/>
    </source>
</evidence>
<dbReference type="eggNOG" id="KOG4658">
    <property type="taxonomic scope" value="Eukaryota"/>
</dbReference>
<feature type="domain" description="NB-ARC" evidence="2">
    <location>
        <begin position="108"/>
        <end position="276"/>
    </location>
</feature>
<dbReference type="PANTHER" id="PTHR36766">
    <property type="entry name" value="PLANT BROAD-SPECTRUM MILDEW RESISTANCE PROTEIN RPW8"/>
    <property type="match status" value="1"/>
</dbReference>
<dbReference type="OMA" id="CDEENTI"/>
<dbReference type="GO" id="GO:0006952">
    <property type="term" value="P:defense response"/>
    <property type="evidence" value="ECO:0007669"/>
    <property type="project" value="UniProtKB-KW"/>
</dbReference>
<sequence length="340" mass="38070">MIAAKRIMRYLKKTEYYGIHYTKIADFALCGYIDSDFAGSSEDAKSTSGYLFTLDVFNIKEITGRLEGLATRKANLQLRGNGVGRPVAIPKRLLSTSLVNEAKVRGRDKDKKAILDLLLRKDGLDNGVSVIPIVGMGGIGKTTLAQLVYNDDSIRGYFDLKAWVCVSEEFDVIKITKIILQSVRSLSCDINDLNLLQVSLKEKLSSKKFLLVLDDVWNKNYIDWMTLRFPFDARTPGSKIFVTTCNYNVSSIMRTVTDYTLQTLLDHDSLCMLAHHALDKGDFTEHPDLKEIGLEIVKKCGGLPLATKTIGGVLHTRTNHDAWKDKLESDIWNLPEGKSN</sequence>
<dbReference type="Gene3D" id="3.40.50.300">
    <property type="entry name" value="P-loop containing nucleotide triphosphate hydrolases"/>
    <property type="match status" value="1"/>
</dbReference>
<dbReference type="Gene3D" id="1.10.8.430">
    <property type="entry name" value="Helical domain of apoptotic protease-activating factors"/>
    <property type="match status" value="1"/>
</dbReference>
<organism evidence="3 4">
    <name type="scientific">Theobroma cacao</name>
    <name type="common">Cacao</name>
    <name type="synonym">Cocoa</name>
    <dbReference type="NCBI Taxonomy" id="3641"/>
    <lineage>
        <taxon>Eukaryota</taxon>
        <taxon>Viridiplantae</taxon>
        <taxon>Streptophyta</taxon>
        <taxon>Embryophyta</taxon>
        <taxon>Tracheophyta</taxon>
        <taxon>Spermatophyta</taxon>
        <taxon>Magnoliopsida</taxon>
        <taxon>eudicotyledons</taxon>
        <taxon>Gunneridae</taxon>
        <taxon>Pentapetalae</taxon>
        <taxon>rosids</taxon>
        <taxon>malvids</taxon>
        <taxon>Malvales</taxon>
        <taxon>Malvaceae</taxon>
        <taxon>Byttnerioideae</taxon>
        <taxon>Theobroma</taxon>
    </lineage>
</organism>
<dbReference type="HOGENOM" id="CLU_817383_0_0_1"/>
<name>A0A061FU32_THECC</name>
<dbReference type="InterPro" id="IPR002182">
    <property type="entry name" value="NB-ARC"/>
</dbReference>
<proteinExistence type="predicted"/>
<dbReference type="Pfam" id="PF00931">
    <property type="entry name" value="NB-ARC"/>
    <property type="match status" value="1"/>
</dbReference>
<dbReference type="InterPro" id="IPR042197">
    <property type="entry name" value="Apaf_helical"/>
</dbReference>
<keyword evidence="4" id="KW-1185">Reference proteome</keyword>
<evidence type="ECO:0000259" key="2">
    <source>
        <dbReference type="Pfam" id="PF00931"/>
    </source>
</evidence>
<dbReference type="AlphaFoldDB" id="A0A061FU32"/>
<gene>
    <name evidence="3" type="ORF">TCM_012034</name>
</gene>
<dbReference type="InParanoid" id="A0A061FU32"/>
<dbReference type="GO" id="GO:0043531">
    <property type="term" value="F:ADP binding"/>
    <property type="evidence" value="ECO:0007669"/>
    <property type="project" value="InterPro"/>
</dbReference>
<dbReference type="EMBL" id="CM001881">
    <property type="protein sequence ID" value="EOY20676.1"/>
    <property type="molecule type" value="Genomic_DNA"/>
</dbReference>
<dbReference type="Proteomes" id="UP000026915">
    <property type="component" value="Chromosome 3"/>
</dbReference>
<reference evidence="3 4" key="1">
    <citation type="journal article" date="2013" name="Genome Biol.">
        <title>The genome sequence of the most widely cultivated cacao type and its use to identify candidate genes regulating pod color.</title>
        <authorList>
            <person name="Motamayor J.C."/>
            <person name="Mockaitis K."/>
            <person name="Schmutz J."/>
            <person name="Haiminen N."/>
            <person name="Iii D.L."/>
            <person name="Cornejo O."/>
            <person name="Findley S.D."/>
            <person name="Zheng P."/>
            <person name="Utro F."/>
            <person name="Royaert S."/>
            <person name="Saski C."/>
            <person name="Jenkins J."/>
            <person name="Podicheti R."/>
            <person name="Zhao M."/>
            <person name="Scheffler B.E."/>
            <person name="Stack J.C."/>
            <person name="Feltus F.A."/>
            <person name="Mustiga G.M."/>
            <person name="Amores F."/>
            <person name="Phillips W."/>
            <person name="Marelli J.P."/>
            <person name="May G.D."/>
            <person name="Shapiro H."/>
            <person name="Ma J."/>
            <person name="Bustamante C.D."/>
            <person name="Schnell R.J."/>
            <person name="Main D."/>
            <person name="Gilbert D."/>
            <person name="Parida L."/>
            <person name="Kuhn D.N."/>
        </authorList>
    </citation>
    <scope>NUCLEOTIDE SEQUENCE [LARGE SCALE GENOMIC DNA]</scope>
    <source>
        <strain evidence="4">cv. Matina 1-6</strain>
    </source>
</reference>
<accession>A0A061FU32</accession>
<dbReference type="SUPFAM" id="SSF52540">
    <property type="entry name" value="P-loop containing nucleoside triphosphate hydrolases"/>
    <property type="match status" value="1"/>
</dbReference>